<protein>
    <recommendedName>
        <fullName evidence="1">NAD(P)-binding domain-containing protein</fullName>
    </recommendedName>
</protein>
<evidence type="ECO:0000259" key="1">
    <source>
        <dbReference type="Pfam" id="PF16363"/>
    </source>
</evidence>
<evidence type="ECO:0000313" key="3">
    <source>
        <dbReference type="Proteomes" id="UP000583929"/>
    </source>
</evidence>
<accession>A0A7J6H6N9</accession>
<reference evidence="2 3" key="1">
    <citation type="journal article" date="2020" name="bioRxiv">
        <title>Sequence and annotation of 42 cannabis genomes reveals extensive copy number variation in cannabinoid synthesis and pathogen resistance genes.</title>
        <authorList>
            <person name="Mckernan K.J."/>
            <person name="Helbert Y."/>
            <person name="Kane L.T."/>
            <person name="Ebling H."/>
            <person name="Zhang L."/>
            <person name="Liu B."/>
            <person name="Eaton Z."/>
            <person name="Mclaughlin S."/>
            <person name="Kingan S."/>
            <person name="Baybayan P."/>
            <person name="Concepcion G."/>
            <person name="Jordan M."/>
            <person name="Riva A."/>
            <person name="Barbazuk W."/>
            <person name="Harkins T."/>
        </authorList>
    </citation>
    <scope>NUCLEOTIDE SEQUENCE [LARGE SCALE GENOMIC DNA]</scope>
    <source>
        <strain evidence="3">cv. Jamaican Lion 4</strain>
        <tissue evidence="2">Leaf</tissue>
    </source>
</reference>
<dbReference type="EMBL" id="JAATIQ010000061">
    <property type="protein sequence ID" value="KAF4390952.1"/>
    <property type="molecule type" value="Genomic_DNA"/>
</dbReference>
<dbReference type="Proteomes" id="UP000583929">
    <property type="component" value="Unassembled WGS sequence"/>
</dbReference>
<dbReference type="Gene3D" id="3.90.25.10">
    <property type="entry name" value="UDP-galactose 4-epimerase, domain 1"/>
    <property type="match status" value="1"/>
</dbReference>
<evidence type="ECO:0000313" key="2">
    <source>
        <dbReference type="EMBL" id="KAF4390952.1"/>
    </source>
</evidence>
<sequence>MLLEVSLTSQLGDIIEGFKSFGEVESHCGVRSHQLVVTVAEEVADGRCRDLEQHSMEMDEALRDRSFTGDYVEAMWKMLQQEKSNNYVVAFGNVGLNWRDHGLSLSGFIQGLR</sequence>
<organism evidence="2 3">
    <name type="scientific">Cannabis sativa</name>
    <name type="common">Hemp</name>
    <name type="synonym">Marijuana</name>
    <dbReference type="NCBI Taxonomy" id="3483"/>
    <lineage>
        <taxon>Eukaryota</taxon>
        <taxon>Viridiplantae</taxon>
        <taxon>Streptophyta</taxon>
        <taxon>Embryophyta</taxon>
        <taxon>Tracheophyta</taxon>
        <taxon>Spermatophyta</taxon>
        <taxon>Magnoliopsida</taxon>
        <taxon>eudicotyledons</taxon>
        <taxon>Gunneridae</taxon>
        <taxon>Pentapetalae</taxon>
        <taxon>rosids</taxon>
        <taxon>fabids</taxon>
        <taxon>Rosales</taxon>
        <taxon>Cannabaceae</taxon>
        <taxon>Cannabis</taxon>
    </lineage>
</organism>
<gene>
    <name evidence="2" type="ORF">G4B88_030630</name>
</gene>
<name>A0A7J6H6N9_CANSA</name>
<dbReference type="AlphaFoldDB" id="A0A7J6H6N9"/>
<dbReference type="Pfam" id="PF16363">
    <property type="entry name" value="GDP_Man_Dehyd"/>
    <property type="match status" value="1"/>
</dbReference>
<dbReference type="InterPro" id="IPR016040">
    <property type="entry name" value="NAD(P)-bd_dom"/>
</dbReference>
<proteinExistence type="predicted"/>
<comment type="caution">
    <text evidence="2">The sequence shown here is derived from an EMBL/GenBank/DDBJ whole genome shotgun (WGS) entry which is preliminary data.</text>
</comment>
<keyword evidence="3" id="KW-1185">Reference proteome</keyword>
<feature type="domain" description="NAD(P)-binding" evidence="1">
    <location>
        <begin position="51"/>
        <end position="94"/>
    </location>
</feature>
<dbReference type="Gene3D" id="3.40.50.720">
    <property type="entry name" value="NAD(P)-binding Rossmann-like Domain"/>
    <property type="match status" value="1"/>
</dbReference>